<organism evidence="4 5">
    <name type="scientific">Capsella rubella</name>
    <dbReference type="NCBI Taxonomy" id="81985"/>
    <lineage>
        <taxon>Eukaryota</taxon>
        <taxon>Viridiplantae</taxon>
        <taxon>Streptophyta</taxon>
        <taxon>Embryophyta</taxon>
        <taxon>Tracheophyta</taxon>
        <taxon>Spermatophyta</taxon>
        <taxon>Magnoliopsida</taxon>
        <taxon>eudicotyledons</taxon>
        <taxon>Gunneridae</taxon>
        <taxon>Pentapetalae</taxon>
        <taxon>rosids</taxon>
        <taxon>malvids</taxon>
        <taxon>Brassicales</taxon>
        <taxon>Brassicaceae</taxon>
        <taxon>Camelineae</taxon>
        <taxon>Capsella</taxon>
    </lineage>
</organism>
<sequence length="148" mass="16278">MSSSSNQNQLVMWNYMCLECDVDIAVIAIPSSSSTSHPHCPQCGIISSFISSGPFGVRSAEDDDSEDEEEEQQILDPMEAIPTVEISSSMVRGSSSDESSLLCAICMEDFVVGESARRLPCNHLYHNDCIVPWLTSHNSCPLCRCRLQ</sequence>
<keyword evidence="1" id="KW-0862">Zinc</keyword>
<dbReference type="InterPro" id="IPR001841">
    <property type="entry name" value="Znf_RING"/>
</dbReference>
<dbReference type="Gene3D" id="3.30.40.10">
    <property type="entry name" value="Zinc/RING finger domain, C3HC4 (zinc finger)"/>
    <property type="match status" value="1"/>
</dbReference>
<evidence type="ECO:0000259" key="3">
    <source>
        <dbReference type="PROSITE" id="PS50089"/>
    </source>
</evidence>
<dbReference type="SUPFAM" id="SSF57850">
    <property type="entry name" value="RING/U-box"/>
    <property type="match status" value="1"/>
</dbReference>
<evidence type="ECO:0000256" key="1">
    <source>
        <dbReference type="PROSITE-ProRule" id="PRU00175"/>
    </source>
</evidence>
<dbReference type="GO" id="GO:0016020">
    <property type="term" value="C:membrane"/>
    <property type="evidence" value="ECO:0007669"/>
    <property type="project" value="TreeGrafter"/>
</dbReference>
<feature type="compositionally biased region" description="Acidic residues" evidence="2">
    <location>
        <begin position="61"/>
        <end position="73"/>
    </location>
</feature>
<dbReference type="Pfam" id="PF13639">
    <property type="entry name" value="zf-RING_2"/>
    <property type="match status" value="1"/>
</dbReference>
<dbReference type="GO" id="GO:0006511">
    <property type="term" value="P:ubiquitin-dependent protein catabolic process"/>
    <property type="evidence" value="ECO:0007669"/>
    <property type="project" value="TreeGrafter"/>
</dbReference>
<protein>
    <recommendedName>
        <fullName evidence="3">RING-type domain-containing protein</fullName>
    </recommendedName>
</protein>
<dbReference type="EMBL" id="KB870808">
    <property type="protein sequence ID" value="EOA28621.1"/>
    <property type="molecule type" value="Genomic_DNA"/>
</dbReference>
<dbReference type="OrthoDB" id="4348522at2759"/>
<feature type="domain" description="RING-type" evidence="3">
    <location>
        <begin position="103"/>
        <end position="144"/>
    </location>
</feature>
<accession>R0G0F9</accession>
<dbReference type="PANTHER" id="PTHR22765">
    <property type="entry name" value="RING FINGER AND PROTEASE ASSOCIATED DOMAIN-CONTAINING"/>
    <property type="match status" value="1"/>
</dbReference>
<dbReference type="SMART" id="SM00184">
    <property type="entry name" value="RING"/>
    <property type="match status" value="1"/>
</dbReference>
<dbReference type="PANTHER" id="PTHR22765:SF350">
    <property type="entry name" value="GB|AAD18119.1-RELATED"/>
    <property type="match status" value="1"/>
</dbReference>
<dbReference type="InterPro" id="IPR013083">
    <property type="entry name" value="Znf_RING/FYVE/PHD"/>
</dbReference>
<gene>
    <name evidence="4" type="ORF">CARUB_v10024842mg</name>
</gene>
<evidence type="ECO:0000256" key="2">
    <source>
        <dbReference type="SAM" id="MobiDB-lite"/>
    </source>
</evidence>
<dbReference type="InterPro" id="IPR051826">
    <property type="entry name" value="E3_ubiquitin-ligase_domain"/>
</dbReference>
<dbReference type="KEGG" id="crb:17888373"/>
<dbReference type="GO" id="GO:0061630">
    <property type="term" value="F:ubiquitin protein ligase activity"/>
    <property type="evidence" value="ECO:0007669"/>
    <property type="project" value="TreeGrafter"/>
</dbReference>
<keyword evidence="5" id="KW-1185">Reference proteome</keyword>
<reference evidence="5" key="1">
    <citation type="journal article" date="2013" name="Nat. Genet.">
        <title>The Capsella rubella genome and the genomic consequences of rapid mating system evolution.</title>
        <authorList>
            <person name="Slotte T."/>
            <person name="Hazzouri K.M."/>
            <person name="Agren J.A."/>
            <person name="Koenig D."/>
            <person name="Maumus F."/>
            <person name="Guo Y.L."/>
            <person name="Steige K."/>
            <person name="Platts A.E."/>
            <person name="Escobar J.S."/>
            <person name="Newman L.K."/>
            <person name="Wang W."/>
            <person name="Mandakova T."/>
            <person name="Vello E."/>
            <person name="Smith L.M."/>
            <person name="Henz S.R."/>
            <person name="Steffen J."/>
            <person name="Takuno S."/>
            <person name="Brandvain Y."/>
            <person name="Coop G."/>
            <person name="Andolfatto P."/>
            <person name="Hu T.T."/>
            <person name="Blanchette M."/>
            <person name="Clark R.M."/>
            <person name="Quesneville H."/>
            <person name="Nordborg M."/>
            <person name="Gaut B.S."/>
            <person name="Lysak M.A."/>
            <person name="Jenkins J."/>
            <person name="Grimwood J."/>
            <person name="Chapman J."/>
            <person name="Prochnik S."/>
            <person name="Shu S."/>
            <person name="Rokhsar D."/>
            <person name="Schmutz J."/>
            <person name="Weigel D."/>
            <person name="Wright S.I."/>
        </authorList>
    </citation>
    <scope>NUCLEOTIDE SEQUENCE [LARGE SCALE GENOMIC DNA]</scope>
    <source>
        <strain evidence="5">cv. Monte Gargano</strain>
    </source>
</reference>
<keyword evidence="1" id="KW-0479">Metal-binding</keyword>
<dbReference type="eggNOG" id="KOG0800">
    <property type="taxonomic scope" value="Eukaryota"/>
</dbReference>
<name>R0G0F9_9BRAS</name>
<dbReference type="AlphaFoldDB" id="R0G0F9"/>
<evidence type="ECO:0000313" key="5">
    <source>
        <dbReference type="Proteomes" id="UP000029121"/>
    </source>
</evidence>
<dbReference type="GO" id="GO:0008270">
    <property type="term" value="F:zinc ion binding"/>
    <property type="evidence" value="ECO:0007669"/>
    <property type="project" value="UniProtKB-KW"/>
</dbReference>
<keyword evidence="1" id="KW-0863">Zinc-finger</keyword>
<dbReference type="PROSITE" id="PS50089">
    <property type="entry name" value="ZF_RING_2"/>
    <property type="match status" value="1"/>
</dbReference>
<proteinExistence type="predicted"/>
<evidence type="ECO:0000313" key="4">
    <source>
        <dbReference type="EMBL" id="EOA28621.1"/>
    </source>
</evidence>
<feature type="region of interest" description="Disordered" evidence="2">
    <location>
        <begin position="54"/>
        <end position="78"/>
    </location>
</feature>
<dbReference type="Proteomes" id="UP000029121">
    <property type="component" value="Unassembled WGS sequence"/>
</dbReference>